<evidence type="ECO:0000313" key="2">
    <source>
        <dbReference type="Proteomes" id="UP000000647"/>
    </source>
</evidence>
<dbReference type="HOGENOM" id="CLU_083918_0_0_6"/>
<dbReference type="STRING" id="349124.Hhal_0957"/>
<dbReference type="Proteomes" id="UP000000647">
    <property type="component" value="Chromosome"/>
</dbReference>
<accession>A1WVM1</accession>
<dbReference type="InterPro" id="IPR008914">
    <property type="entry name" value="PEBP"/>
</dbReference>
<dbReference type="OrthoDB" id="9797506at2"/>
<dbReference type="eggNOG" id="COG1881">
    <property type="taxonomic scope" value="Bacteria"/>
</dbReference>
<dbReference type="NCBIfam" id="TIGR00481">
    <property type="entry name" value="YbhB/YbcL family Raf kinase inhibitor-like protein"/>
    <property type="match status" value="1"/>
</dbReference>
<dbReference type="Gene3D" id="3.90.280.10">
    <property type="entry name" value="PEBP-like"/>
    <property type="match status" value="1"/>
</dbReference>
<dbReference type="Pfam" id="PF01161">
    <property type="entry name" value="PBP"/>
    <property type="match status" value="1"/>
</dbReference>
<protein>
    <submittedName>
        <fullName evidence="1">Phospholipid-binding protein, PBP family</fullName>
    </submittedName>
</protein>
<dbReference type="AlphaFoldDB" id="A1WVM1"/>
<sequence length="209" mass="22737">MRLTSQSLTDGQPVPEAYAFGIPDADNHMALGRNVSPHIGWSDLPAGTRSLVLVCHDPDAPSHAGDVNREDREIPSDLPRVDFYHWLLVDVDPALGELAEGAFSEGVLPGGKYVPEGPHGTRQGVNDYTDFLAGSDEMRGTYYGYDGPCPPWNDSIPHRYVFTLYALDVGQAPVEAGFRGPDLLEAIRPHILDQASITTTYSLNPRVPA</sequence>
<keyword evidence="2" id="KW-1185">Reference proteome</keyword>
<dbReference type="CDD" id="cd00865">
    <property type="entry name" value="PEBP_bact_arch"/>
    <property type="match status" value="1"/>
</dbReference>
<dbReference type="InterPro" id="IPR005247">
    <property type="entry name" value="YbhB_YbcL/LppC-like"/>
</dbReference>
<dbReference type="InterPro" id="IPR036610">
    <property type="entry name" value="PEBP-like_sf"/>
</dbReference>
<organism evidence="1 2">
    <name type="scientific">Halorhodospira halophila (strain DSM 244 / SL1)</name>
    <name type="common">Ectothiorhodospira halophila (strain DSM 244 / SL1)</name>
    <dbReference type="NCBI Taxonomy" id="349124"/>
    <lineage>
        <taxon>Bacteria</taxon>
        <taxon>Pseudomonadati</taxon>
        <taxon>Pseudomonadota</taxon>
        <taxon>Gammaproteobacteria</taxon>
        <taxon>Chromatiales</taxon>
        <taxon>Ectothiorhodospiraceae</taxon>
        <taxon>Halorhodospira</taxon>
    </lineage>
</organism>
<dbReference type="RefSeq" id="WP_011813756.1">
    <property type="nucleotide sequence ID" value="NC_008789.1"/>
</dbReference>
<dbReference type="PANTHER" id="PTHR30289:SF1">
    <property type="entry name" value="PEBP (PHOSPHATIDYLETHANOLAMINE-BINDING PROTEIN) FAMILY PROTEIN"/>
    <property type="match status" value="1"/>
</dbReference>
<dbReference type="SUPFAM" id="SSF49777">
    <property type="entry name" value="PEBP-like"/>
    <property type="match status" value="1"/>
</dbReference>
<name>A1WVM1_HALHL</name>
<reference evidence="2" key="1">
    <citation type="submission" date="2006-12" db="EMBL/GenBank/DDBJ databases">
        <title>Complete sequence of Halorhodospira halophila SL1.</title>
        <authorList>
            <consortium name="US DOE Joint Genome Institute"/>
            <person name="Copeland A."/>
            <person name="Lucas S."/>
            <person name="Lapidus A."/>
            <person name="Barry K."/>
            <person name="Detter J.C."/>
            <person name="Glavina del Rio T."/>
            <person name="Hammon N."/>
            <person name="Israni S."/>
            <person name="Dalin E."/>
            <person name="Tice H."/>
            <person name="Pitluck S."/>
            <person name="Saunders E."/>
            <person name="Brettin T."/>
            <person name="Bruce D."/>
            <person name="Han C."/>
            <person name="Tapia R."/>
            <person name="Schmutz J."/>
            <person name="Larimer F."/>
            <person name="Land M."/>
            <person name="Hauser L."/>
            <person name="Kyrpides N."/>
            <person name="Mikhailova N."/>
            <person name="Hoff W."/>
            <person name="Richardson P."/>
        </authorList>
    </citation>
    <scope>NUCLEOTIDE SEQUENCE [LARGE SCALE GENOMIC DNA]</scope>
    <source>
        <strain evidence="2">DSM 244 / SL1</strain>
    </source>
</reference>
<reference evidence="1 2" key="2">
    <citation type="journal article" date="2013" name="Stand. Genomic Sci.">
        <title>Complete genome sequence of Halorhodospira halophila SL1.</title>
        <authorList>
            <person name="Challacombe J.F."/>
            <person name="Majid S."/>
            <person name="Deole R."/>
            <person name="Brettin T.S."/>
            <person name="Bruce D."/>
            <person name="Delano S.F."/>
            <person name="Detter J.C."/>
            <person name="Gleasner C.D."/>
            <person name="Han C.S."/>
            <person name="Misra M."/>
            <person name="Reitenga K.G."/>
            <person name="Mikhailova N."/>
            <person name="Woyke T."/>
            <person name="Pitluck S."/>
            <person name="Nolan M."/>
            <person name="Land M.L."/>
            <person name="Saunders E."/>
            <person name="Tapia R."/>
            <person name="Lapidus A."/>
            <person name="Ivanova N."/>
            <person name="Hoff W.D."/>
        </authorList>
    </citation>
    <scope>NUCLEOTIDE SEQUENCE [LARGE SCALE GENOMIC DNA]</scope>
    <source>
        <strain evidence="2">DSM 244 / SL1</strain>
    </source>
</reference>
<gene>
    <name evidence="1" type="ordered locus">Hhal_0957</name>
</gene>
<dbReference type="PANTHER" id="PTHR30289">
    <property type="entry name" value="UNCHARACTERIZED PROTEIN YBCL-RELATED"/>
    <property type="match status" value="1"/>
</dbReference>
<evidence type="ECO:0000313" key="1">
    <source>
        <dbReference type="EMBL" id="ABM61733.1"/>
    </source>
</evidence>
<proteinExistence type="predicted"/>
<dbReference type="KEGG" id="hha:Hhal_0957"/>
<dbReference type="EMBL" id="CP000544">
    <property type="protein sequence ID" value="ABM61733.1"/>
    <property type="molecule type" value="Genomic_DNA"/>
</dbReference>